<evidence type="ECO:0000256" key="10">
    <source>
        <dbReference type="ARBA" id="ARBA00023017"/>
    </source>
</evidence>
<dbReference type="FunFam" id="1.20.920.20:FF:000006">
    <property type="entry name" value="Dynein, axonemal, heavy chain 6"/>
    <property type="match status" value="1"/>
</dbReference>
<dbReference type="InterPro" id="IPR024317">
    <property type="entry name" value="Dynein_heavy_chain_D4_dom"/>
</dbReference>
<feature type="coiled-coil region" evidence="20">
    <location>
        <begin position="3421"/>
        <end position="3483"/>
    </location>
</feature>
<proteinExistence type="inferred from homology"/>
<dbReference type="GO" id="GO:0045505">
    <property type="term" value="F:dynein intermediate chain binding"/>
    <property type="evidence" value="ECO:0007669"/>
    <property type="project" value="InterPro"/>
</dbReference>
<dbReference type="Gene3D" id="3.10.490.20">
    <property type="match status" value="1"/>
</dbReference>
<dbReference type="FunFam" id="1.20.1270.280:FF:000001">
    <property type="entry name" value="dynein heavy chain 7, axonemal"/>
    <property type="match status" value="1"/>
</dbReference>
<dbReference type="Gene3D" id="1.10.8.1220">
    <property type="match status" value="1"/>
</dbReference>
<dbReference type="Gene3D" id="1.10.472.130">
    <property type="match status" value="1"/>
</dbReference>
<dbReference type="PANTHER" id="PTHR22878:SF73">
    <property type="entry name" value="DYNEIN AXONEMAL HEAVY CHAIN 1"/>
    <property type="match status" value="1"/>
</dbReference>
<feature type="compositionally biased region" description="Basic and acidic residues" evidence="21">
    <location>
        <begin position="323"/>
        <end position="421"/>
    </location>
</feature>
<comment type="caution">
    <text evidence="23">The sequence shown here is derived from an EMBL/GenBank/DDBJ whole genome shotgun (WGS) entry which is preliminary data.</text>
</comment>
<dbReference type="Gene3D" id="6.10.140.1060">
    <property type="match status" value="1"/>
</dbReference>
<dbReference type="Gene3D" id="1.10.8.720">
    <property type="entry name" value="Region D6 of dynein motor"/>
    <property type="match status" value="1"/>
</dbReference>
<dbReference type="GO" id="GO:0030286">
    <property type="term" value="C:dynein complex"/>
    <property type="evidence" value="ECO:0007669"/>
    <property type="project" value="UniProtKB-KW"/>
</dbReference>
<dbReference type="InterPro" id="IPR054354">
    <property type="entry name" value="DYNC2H1-like_lid"/>
</dbReference>
<keyword evidence="7" id="KW-0547">Nucleotide-binding</keyword>
<dbReference type="InterPro" id="IPR024743">
    <property type="entry name" value="Dynein_HC_stalk"/>
</dbReference>
<dbReference type="PANTHER" id="PTHR22878">
    <property type="entry name" value="DYNEIN HEAVY CHAIN 6, AXONEMAL-LIKE-RELATED"/>
    <property type="match status" value="1"/>
</dbReference>
<evidence type="ECO:0000256" key="19">
    <source>
        <dbReference type="ARBA" id="ARBA00082100"/>
    </source>
</evidence>
<dbReference type="Pfam" id="PF17852">
    <property type="entry name" value="Dynein_AAA_lid"/>
    <property type="match status" value="1"/>
</dbReference>
<dbReference type="InterPro" id="IPR035706">
    <property type="entry name" value="AAA_9"/>
</dbReference>
<dbReference type="FunFam" id="1.10.472.130:FF:000006">
    <property type="entry name" value="Dynein axonemal heavy chain 1"/>
    <property type="match status" value="1"/>
</dbReference>
<keyword evidence="5" id="KW-0963">Cytoplasm</keyword>
<dbReference type="Pfam" id="PF08393">
    <property type="entry name" value="DHC_N2"/>
    <property type="match status" value="2"/>
</dbReference>
<dbReference type="FunFam" id="1.20.140.100:FF:000004">
    <property type="entry name" value="Dynein axonemal heavy chain 6"/>
    <property type="match status" value="1"/>
</dbReference>
<dbReference type="EMBL" id="SCEB01003049">
    <property type="protein sequence ID" value="RXM94742.1"/>
    <property type="molecule type" value="Genomic_DNA"/>
</dbReference>
<evidence type="ECO:0000256" key="3">
    <source>
        <dbReference type="ARBA" id="ARBA00008887"/>
    </source>
</evidence>
<dbReference type="InterPro" id="IPR042219">
    <property type="entry name" value="AAA_lid_11_sf"/>
</dbReference>
<dbReference type="GO" id="GO:0030317">
    <property type="term" value="P:flagellated sperm motility"/>
    <property type="evidence" value="ECO:0007669"/>
    <property type="project" value="UniProtKB-ARBA"/>
</dbReference>
<keyword evidence="11 20" id="KW-0175">Coiled coil</keyword>
<dbReference type="InterPro" id="IPR043160">
    <property type="entry name" value="Dynein_C_barrel"/>
</dbReference>
<keyword evidence="14" id="KW-0206">Cytoskeleton</keyword>
<dbReference type="FunFam" id="3.10.490.20:FF:000009">
    <property type="entry name" value="Dynein heavy chain 4"/>
    <property type="match status" value="1"/>
</dbReference>
<evidence type="ECO:0000256" key="14">
    <source>
        <dbReference type="ARBA" id="ARBA00023212"/>
    </source>
</evidence>
<dbReference type="FunFam" id="3.40.50.300:FF:000223">
    <property type="entry name" value="Dynein heavy chain 3, axonemal"/>
    <property type="match status" value="1"/>
</dbReference>
<evidence type="ECO:0000256" key="12">
    <source>
        <dbReference type="ARBA" id="ARBA00023069"/>
    </source>
</evidence>
<dbReference type="Gene3D" id="3.40.50.300">
    <property type="entry name" value="P-loop containing nucleotide triphosphate hydrolases"/>
    <property type="match status" value="5"/>
</dbReference>
<evidence type="ECO:0000256" key="15">
    <source>
        <dbReference type="ARBA" id="ARBA00023273"/>
    </source>
</evidence>
<dbReference type="Pfam" id="PF03028">
    <property type="entry name" value="Dynein_heavy"/>
    <property type="match status" value="1"/>
</dbReference>
<feature type="domain" description="EF-hand" evidence="22">
    <location>
        <begin position="212"/>
        <end position="247"/>
    </location>
</feature>
<dbReference type="Gene3D" id="1.20.58.1120">
    <property type="match status" value="1"/>
</dbReference>
<dbReference type="FunFam" id="1.10.8.710:FF:000004">
    <property type="entry name" value="Dynein axonemal heavy chain 6"/>
    <property type="match status" value="1"/>
</dbReference>
<feature type="compositionally biased region" description="Polar residues" evidence="21">
    <location>
        <begin position="172"/>
        <end position="185"/>
    </location>
</feature>
<gene>
    <name evidence="23" type="ORF">EOD39_17656</name>
</gene>
<dbReference type="InterPro" id="IPR027417">
    <property type="entry name" value="P-loop_NTPase"/>
</dbReference>
<feature type="coiled-coil region" evidence="20">
    <location>
        <begin position="1375"/>
        <end position="1402"/>
    </location>
</feature>
<evidence type="ECO:0000256" key="7">
    <source>
        <dbReference type="ARBA" id="ARBA00022741"/>
    </source>
</evidence>
<dbReference type="Gene3D" id="1.10.287.2620">
    <property type="match status" value="1"/>
</dbReference>
<sequence length="4674" mass="532132">MEKEAIEASEGTDATDEDKPRYRQRDLFQTHFFRAAAKSFGAPKSRRRVLVAPPMLKYDPEDPVTIQTIRETLPDSDYNIKTRCPPDTPDPAASALRTAAGKKGPPTEPGEDEKDRYQKWLTERRQTRTELDSLGNVEAYLRGKHFKTDLEKAVVDRIQTERRVCRGLLRNSRAQPSGLTKSGSVRSKPRAPPKICSPSPLGMGVLVLYLQREKLRMLDLFRRVDKTRRGKVTREDFKLVINAQARIPLDKQQLDQLIVSLSCADTDLVNYKELVDGRNAWNQEAWESLRNEPLLSEAEEPFNDPSPSPRGFLVARSGVRLTSPRDRIKSLGDRLKSPGDRLKTPVERVKSPGDRLKTPVERVKSPGDRLKSPGDRLKTPVDRLKSPGDRLKSPGDRLKTPVDRLKSPGDRLKTPVDRLRSPGDSLTSPGSSPSRLSCGSRFLEVPPTELSEGRPLSYEDMEDIGKWNRERRRRSESDTNSLVWREQCRLVRTGNAAVDSHALPSTLGGEDAEAVDRFRRSCFNVYMDTVQLCQRNSVPLCQRNSVPLCQRNTMPQTVGPLEKATTFRAPEHVSDEEPHGPSTEVLHKSDFPLSGYTAKVQLPFDVKPGHAPRKIEIERRRQKYLSLDIYELLKDQGIDSNKLMPRHRDSGTQIIIEETSESPPPVYLPLEVFDDEEFDCRTPSDWLCLGVEPGSRDRKPIPGKALLPHNDVIGHERKLLPCQYWVPRIQLAFSAEDPCNFVKRVMSAHRRRQRTEALLLYNLYVDCMPVDGRRSMDKDSLQRIKKRAITTPGLRQNLIQDCLDLLEKEIVIDYNRTMNKICFNKVVTSHREQFSYVTVPKTRIEKVPEKDYPFAENRKAFCFTSLLTKPETIAAVSKVRAECNKVAAMSLFHVNLTKCLRLEEFEQTQSQAYSQVQLFLKDSWVNTLKNGVRSSLHDVGKGWYSLHESSWEVYRMSKLYKLMERIKFSLQDSLRFLVQDSLVNFTQLLLDACHSVLRCSDDMDWGSDLINSPFKPKRNPLFFVDLVLDKSGVHFSTPKENFERSLLALFDKGILATHNVPQLQKLVLKNMFISGVPLLESVGLHEPPVEELRENIRSAVRKALIPLSAYAKQYERHLELSNMDIDHFIKSYIKQERTIQDVKKDVYMHLAEKELLDNTLPSSIIIGPFLVNVDTVRQGLSKKRKALANAILDQLACKLRKQIEAQACDECKAISRKLYEKPNSIEELAELREWMKGVPEQMKLHEMLVAGFSAYTDISRAHEVANEVRRVSKQLKESQQLAQLYNNRERLFGMPVTNYDKLPKLVKDFQPFRDLWTTTSDWLRWHESWMNDPLTTIDPEQLEKNVSESFKTMHKCVKLFKDIPGFSAYTDISRAHEVANEVRRVSKQLKESQQLAQLYNNRERLFGMPVTNYDKLPKLVKDFQPFRDLWTTTSDWLRWHESWMNDPLTTIDPEQLEKNVSESFKTMHKCVKLFKDIPACQDVATDIRGRIEEFRPYIPLIQGLRNPGMRNRHWELLSESIQMNIKPKANFTFSRCLELKLQDHIEAIAKVAEVAGKEYAIEQALDKMLKEWSTAVFEVLPYKETGTFILKSPDEASQLLDDHIVMTQSMSFSPFKKPFEGRISTWESKLRITQDVLEEWLTCQRSWLYLEPIFSSEDINRQLPVESKRYQTMERTWKKIMKNTNENRQIIELCPDPRLLENLRECNKLLELVQKGLSEYLETKRGAFPRFYFLSDDELLEILSQTKDPTAVQPHLRKCFENVARLKFQQDLKITHMYSAEGEEVELFKPVYPSGNVEDWLLEVEKSMKASVRDNIERSLKEYPKKPRTEWVLSWPGQVVIAGCQTFWTAEVSEALEKGDLTSRLYPVLETQLNDLVALVRGKLSKMQRAVLSALIVIEVHAKDVAARLVEENVQSVNDFEWISQLRYYWTREDLYIRAVNAEFLYGYEYLGNSGRLVITPLTDRCYLTLTGALHLRFGGAPAGPAGTGKTETTKDLGKALAIQTVVFNCSDQLDFMAMGKFLKGLASSGAWACFDEFNRIDVEVLSVVAQQITTIQKAQQQRVERFVFEGVEIPLVASCAVFITMNPGYAGRTELPDNLKALFRPVAMMVPDYAMIAEISLYSFGFNNAKVLSKKITTTFKLSSEQLSSQDHYDFGMRAVKTVISAAGNLKRENPTMNEELICLRAIRDVNVPKFLQDDLKLFNGIVSDLFPKIQEQAIDYGILEQSIRKVCKSKCLKDVDSFITKCIQLYETTVVRHGLMLVGPTGSGKTKCYEVLGAALTALKGQPSVSGGTYEAVYTSILNPKSITMGQLYGEFDLLTHEWTDGILSSLIRGGASASDSDKKWYMFDGPVDAVWIENMNTVMTMMFEVQDLAVASPATVSRCGMVYLEPSILGLKPFTECWLRTIPEIMQPFTQQFIDLFDKFLQDSIAFVRKSVKEVIASTDSNLVCSMLRILDCFFQPFVPKEGEKGLPQEKLSRISELIEPWVIFSLVWSVGATGDANSNVGFSKWLRDKMKEEGIMLCFPDEGQVHDYRLNDAGISSKADDEDEEGGSRQVRWVNWMESAPTVVITPETSYSDIIVPTQDTIRMSYMMDMLLRNKKPVLCIGPTGTGKTLTVSDKLLKNMPQEYVTHFLMFSARTSANQTQDFIDSKLDKRRKGVFGPPLGKYFIFFIDDLNMPALETYGAQPPIELLRQWMDHRGWYDRKQIGTFKQLVDINFACAMGPPGGGRNPITSRFSRHFNYLSFTEMEDSSKLKIFSTILGSWMGVSELQSLNEPLVNATIKVYSTISAQLLPTPAKSHYTFNLRDLSKVFQGILMADVTNTSQDKLLLLRLWYHESCRVFQDRLVNEEDRSWFDELLRTKMQEFGTSFEEVIPSRPVLFGDFMVPGTDKKVYKLIEDKDKIVRVIEEYMEDFNQISTTKMKLVLFMDAIQHVCRISRILRQPLGNALLLGVGGSGRQSLTKLASHMAEYECFQIELAKNYGMSEWREDIKGIMLKAGMQNAQITFLFVDTQIKNESFLEDINNILNSGDVPNLYALDEQDQIMAAMKPIVQDLGQQPTKSNLLAAYIKRVRSNIHTVLCMSPIGEVFRARLRQFPSLVTCCTIDWFNEWPSEALESVASSVLQEIPALESSPAVTEGLIHMCVEIHQMVARKSKQYLTELSRHNYITPKSYLELLSIFSKLIGMKKSELKSAKQRMKTGLDKLLRTAEDVAKMQEELEEMGPLLEEAAKDTIVTMEKIKVDTVVAEDTRASVQEEEAKALEKAQIAQAIADDAQKDLDEALPALDAALASLKSLNKNDVIEGVKLVIEAVCIMKGVKPKKIAGEKPGTKVDDYWEPGKGLLQDPGKFLEGLFKFDKDNIGDTIIKTVQPYIDNEEFQPAAIAKVSKACTSICQWVRAMHKYHFIARAVEPKRQALRESQDDLAVTQKILDEAKRRLEEVEGGIAMLQAKYKDCVSKKEELEVKCAQCEQRLVRADKLITGLADEKVRWQDTVCNLEYMVNNVAGDVLLSAGYVAYLGPFTGEYRAAMADEWLKKFDEFGVPHTKEPNLIGTLGEPVKIRSWQISGLPKDNLSVENGVIAQYSQRWCHFIDPQGQANKWIKNMEKDKGIDVIKLSDRDFLRSLENAIRFGKPCLLENVGEELDPALEPVLQRETYKHQGSMVLKLGDAVIPYHHDFKMYITTKLPNPHYSPEISTKVTLINFTLSPSGLEDQLLGRVVAEERPDLEEAKNQLIVSNAKMRQELKEIEDQILFRLSSSEGNPVDDEELIKVLEASKIKAGEIKAKVTVAEQTERDIDLTRLQYVPVAVRTQILFFCVSDLSNVDPMYQYSLEWFLSIFMAGISNSEGADTVEKRIVNINEYFTFSLYCNVCRSLFEKHKLMFAFLLCVRILMNEGQIDMGEWRYLLSGGTVQNSSPNPAPDWLSERAWQDILALTGLHNFSDLADSFTEHLDEFKGIFDSSEPHRATLPGSWQTCLDSFQKLLILRCLRADKVTNAMQDFVSITLGQRFIEPQASDLSAVFKESSPTIPLIFVLSPGTDPAADLYKFAEEMKFSKKMNAISLGQGQGPRAEALTHEAMERGKWVFFQNCHLAPSWMPSLERLIETIDVDKVHRDFRLWLTSLPSNKFPVSILQNSSKMTIEPPRGIKANLMKSYSSLSDDFLNSCAKADKFKSLLLSLCFFHGNAIERRKFGPLGFNIPYEFTDGDLRICISQLKMFLDEYSETPYKVLKYTAGEINYGGRVTDDWDRRCILNILEDFYNARVLSEEHVYSKSGIYRQISTAFDLNGYLQYIKSLPINDTPEIFGLHDNANITFAQNETFALLTAVVQLQPRSSASGGRGREEIVEEIVGNILVKIPKPIDVQNVMKKFPVLYEESMNTVLLQEVIRYNRLLKVISQSLNDLLKALKGLVVMSSQLELMSNSLFNNAVPAMWQAKAYPSLKPLASWVTDLLQRLQSLLTWIREGIPPVFWISGFFFPQAFLTGTLQNFARKSVISIDTIGFDFQVMKESLSQLTERPESGCYIHGLFMEGARWDPGSFQLAESRPKELYTEMAVIWLIPVPNRKVPTSGVYVCPIYKTLTRAASRFHQSLLEDLRSQQAQERARLPKNQRCDAKARLALFKQSLKIQGVSSGAEQRQRLTQVSAGIARSHKISTGQRGDPQSVILSTVSV</sequence>
<accession>A0A444V2V2</accession>
<dbReference type="InterPro" id="IPR004273">
    <property type="entry name" value="Dynein_heavy_D6_P-loop"/>
</dbReference>
<dbReference type="InterPro" id="IPR042228">
    <property type="entry name" value="Dynein_linker_3"/>
</dbReference>
<dbReference type="PROSITE" id="PS50222">
    <property type="entry name" value="EF_HAND_2"/>
    <property type="match status" value="1"/>
</dbReference>
<dbReference type="Gene3D" id="1.20.920.30">
    <property type="match status" value="1"/>
</dbReference>
<dbReference type="GO" id="GO:0005509">
    <property type="term" value="F:calcium ion binding"/>
    <property type="evidence" value="ECO:0007669"/>
    <property type="project" value="InterPro"/>
</dbReference>
<feature type="compositionally biased region" description="Polar residues" evidence="21">
    <location>
        <begin position="424"/>
        <end position="437"/>
    </location>
</feature>
<evidence type="ECO:0000256" key="21">
    <source>
        <dbReference type="SAM" id="MobiDB-lite"/>
    </source>
</evidence>
<dbReference type="FunFam" id="3.40.50.300:FF:002141">
    <property type="entry name" value="Dynein heavy chain"/>
    <property type="match status" value="1"/>
</dbReference>
<dbReference type="CDD" id="cd00009">
    <property type="entry name" value="AAA"/>
    <property type="match status" value="1"/>
</dbReference>
<evidence type="ECO:0000256" key="2">
    <source>
        <dbReference type="ARBA" id="ARBA00004430"/>
    </source>
</evidence>
<dbReference type="InterPro" id="IPR013602">
    <property type="entry name" value="Dynein_heavy_linker"/>
</dbReference>
<evidence type="ECO:0000256" key="9">
    <source>
        <dbReference type="ARBA" id="ARBA00022846"/>
    </source>
</evidence>
<dbReference type="Pfam" id="PF12775">
    <property type="entry name" value="AAA_7"/>
    <property type="match status" value="1"/>
</dbReference>
<dbReference type="InterPro" id="IPR035699">
    <property type="entry name" value="AAA_6"/>
</dbReference>
<dbReference type="Pfam" id="PF12774">
    <property type="entry name" value="AAA_6"/>
    <property type="match status" value="1"/>
</dbReference>
<dbReference type="InterPro" id="IPR041228">
    <property type="entry name" value="Dynein_C"/>
</dbReference>
<dbReference type="SUPFAM" id="SSF47473">
    <property type="entry name" value="EF-hand"/>
    <property type="match status" value="1"/>
</dbReference>
<keyword evidence="13" id="KW-0505">Motor protein</keyword>
<dbReference type="GO" id="GO:0051959">
    <property type="term" value="F:dynein light intermediate chain binding"/>
    <property type="evidence" value="ECO:0007669"/>
    <property type="project" value="InterPro"/>
</dbReference>
<evidence type="ECO:0000256" key="4">
    <source>
        <dbReference type="ARBA" id="ARBA00011655"/>
    </source>
</evidence>
<name>A0A444V2V2_ACIRT</name>
<evidence type="ECO:0000256" key="1">
    <source>
        <dbReference type="ARBA" id="ARBA00004230"/>
    </source>
</evidence>
<dbReference type="Gene3D" id="1.20.1270.280">
    <property type="match status" value="1"/>
</dbReference>
<comment type="subunit">
    <text evidence="4">Consists of at least two heavy chains and a number of intermediate and light chains.</text>
</comment>
<dbReference type="Gene3D" id="3.20.180.20">
    <property type="entry name" value="Dynein heavy chain, N-terminal domain 2"/>
    <property type="match status" value="1"/>
</dbReference>
<dbReference type="GO" id="GO:0008569">
    <property type="term" value="F:minus-end-directed microtubule motor activity"/>
    <property type="evidence" value="ECO:0007669"/>
    <property type="project" value="InterPro"/>
</dbReference>
<comment type="function">
    <text evidence="16">Force generating protein of cilia required for sperm flagellum motility. Produces force towards the minus ends of microtubules. Dynein has ATPase activity; the force-producing power stroke is thought to occur on release of ADP. Required in spermatozoa for the formation of the inner dynein arms and biogenesis of the axoneme.</text>
</comment>
<dbReference type="FunFam" id="1.10.8.1220:FF:000001">
    <property type="entry name" value="Dynein axonemal heavy chain 5"/>
    <property type="match status" value="1"/>
</dbReference>
<evidence type="ECO:0000256" key="16">
    <source>
        <dbReference type="ARBA" id="ARBA00055289"/>
    </source>
</evidence>
<organism evidence="23 24">
    <name type="scientific">Acipenser ruthenus</name>
    <name type="common">Sterlet sturgeon</name>
    <dbReference type="NCBI Taxonomy" id="7906"/>
    <lineage>
        <taxon>Eukaryota</taxon>
        <taxon>Metazoa</taxon>
        <taxon>Chordata</taxon>
        <taxon>Craniata</taxon>
        <taxon>Vertebrata</taxon>
        <taxon>Euteleostomi</taxon>
        <taxon>Actinopterygii</taxon>
        <taxon>Chondrostei</taxon>
        <taxon>Acipenseriformes</taxon>
        <taxon>Acipenseridae</taxon>
        <taxon>Acipenser</taxon>
    </lineage>
</organism>
<dbReference type="InterPro" id="IPR026983">
    <property type="entry name" value="DHC"/>
</dbReference>
<dbReference type="Proteomes" id="UP000289886">
    <property type="component" value="Unassembled WGS sequence"/>
</dbReference>
<dbReference type="GO" id="GO:0005930">
    <property type="term" value="C:axoneme"/>
    <property type="evidence" value="ECO:0007669"/>
    <property type="project" value="UniProtKB-SubCell"/>
</dbReference>
<keyword evidence="6" id="KW-0493">Microtubule</keyword>
<dbReference type="FunFam" id="1.20.920.30:FF:000005">
    <property type="entry name" value="Dynein, axonemal, heavy chain 2"/>
    <property type="match status" value="1"/>
</dbReference>
<dbReference type="InterPro" id="IPR041658">
    <property type="entry name" value="AAA_lid_11"/>
</dbReference>
<keyword evidence="8" id="KW-0067">ATP-binding</keyword>
<dbReference type="Pfam" id="PF12781">
    <property type="entry name" value="AAA_9"/>
    <property type="match status" value="1"/>
</dbReference>
<dbReference type="Pfam" id="PF12780">
    <property type="entry name" value="AAA_8"/>
    <property type="match status" value="1"/>
</dbReference>
<feature type="region of interest" description="Disordered" evidence="21">
    <location>
        <begin position="76"/>
        <end position="115"/>
    </location>
</feature>
<comment type="subcellular location">
    <subcellularLocation>
        <location evidence="1">Cell projection</location>
        <location evidence="1">Cilium</location>
        <location evidence="1">Flagellum</location>
    </subcellularLocation>
    <subcellularLocation>
        <location evidence="2">Cytoplasm</location>
        <location evidence="2">Cytoskeleton</location>
        <location evidence="2">Cilium axoneme</location>
    </subcellularLocation>
</comment>
<feature type="coiled-coil region" evidence="20">
    <location>
        <begin position="1261"/>
        <end position="1288"/>
    </location>
</feature>
<evidence type="ECO:0000256" key="17">
    <source>
        <dbReference type="ARBA" id="ARBA00071810"/>
    </source>
</evidence>
<dbReference type="FunFam" id="1.10.287.2620:FF:000005">
    <property type="entry name" value="Dynein heavy chain 1, axonemal"/>
    <property type="match status" value="1"/>
</dbReference>
<keyword evidence="12" id="KW-0969">Cilium</keyword>
<dbReference type="Gene3D" id="1.20.920.20">
    <property type="match status" value="1"/>
</dbReference>
<evidence type="ECO:0000256" key="6">
    <source>
        <dbReference type="ARBA" id="ARBA00022701"/>
    </source>
</evidence>
<dbReference type="Gene3D" id="1.20.140.100">
    <property type="entry name" value="Dynein heavy chain, N-terminal domain 2"/>
    <property type="match status" value="1"/>
</dbReference>
<dbReference type="InterPro" id="IPR011992">
    <property type="entry name" value="EF-hand-dom_pair"/>
</dbReference>
<evidence type="ECO:0000313" key="23">
    <source>
        <dbReference type="EMBL" id="RXM94742.1"/>
    </source>
</evidence>
<keyword evidence="9" id="KW-0282">Flagellum</keyword>
<dbReference type="Pfam" id="PF18199">
    <property type="entry name" value="Dynein_C"/>
    <property type="match status" value="1"/>
</dbReference>
<dbReference type="InterPro" id="IPR041466">
    <property type="entry name" value="Dynein_AAA5_ext"/>
</dbReference>
<comment type="similarity">
    <text evidence="3">Belongs to the dynein heavy chain family.</text>
</comment>
<evidence type="ECO:0000256" key="11">
    <source>
        <dbReference type="ARBA" id="ARBA00023054"/>
    </source>
</evidence>
<dbReference type="FunFam" id="3.20.180.20:FF:000003">
    <property type="entry name" value="Dynein heavy chain 12, axonemal"/>
    <property type="match status" value="1"/>
</dbReference>
<dbReference type="FunFam" id="3.40.50.300:FF:000362">
    <property type="entry name" value="Dynein, axonemal, heavy chain 6"/>
    <property type="match status" value="1"/>
</dbReference>
<feature type="region of interest" description="Disordered" evidence="21">
    <location>
        <begin position="1"/>
        <end position="23"/>
    </location>
</feature>
<dbReference type="GO" id="GO:0005874">
    <property type="term" value="C:microtubule"/>
    <property type="evidence" value="ECO:0007669"/>
    <property type="project" value="UniProtKB-KW"/>
</dbReference>
<dbReference type="FunFam" id="1.10.8.720:FF:000001">
    <property type="entry name" value="dynein heavy chain 7, axonemal"/>
    <property type="match status" value="1"/>
</dbReference>
<evidence type="ECO:0000313" key="24">
    <source>
        <dbReference type="Proteomes" id="UP000289886"/>
    </source>
</evidence>
<evidence type="ECO:0000256" key="18">
    <source>
        <dbReference type="ARBA" id="ARBA00078557"/>
    </source>
</evidence>
<dbReference type="InterPro" id="IPR042222">
    <property type="entry name" value="Dynein_2_N"/>
</dbReference>
<dbReference type="Pfam" id="PF18198">
    <property type="entry name" value="AAA_lid_11"/>
    <property type="match status" value="1"/>
</dbReference>
<dbReference type="FunFam" id="1.20.58.1120:FF:000005">
    <property type="entry name" value="Dynein, axonemal, heavy chain 12"/>
    <property type="match status" value="1"/>
</dbReference>
<dbReference type="Pfam" id="PF22597">
    <property type="entry name" value="DYN_lid"/>
    <property type="match status" value="1"/>
</dbReference>
<feature type="region of interest" description="Disordered" evidence="21">
    <location>
        <begin position="172"/>
        <end position="193"/>
    </location>
</feature>
<dbReference type="GO" id="GO:0036126">
    <property type="term" value="C:sperm flagellum"/>
    <property type="evidence" value="ECO:0007669"/>
    <property type="project" value="UniProtKB-ARBA"/>
</dbReference>
<dbReference type="FunFam" id="3.40.50.300:FF:000044">
    <property type="entry name" value="Dynein heavy chain 5, axonemal"/>
    <property type="match status" value="1"/>
</dbReference>
<dbReference type="InterPro" id="IPR002048">
    <property type="entry name" value="EF_hand_dom"/>
</dbReference>
<dbReference type="GO" id="GO:0004674">
    <property type="term" value="F:protein serine/threonine kinase activity"/>
    <property type="evidence" value="ECO:0007669"/>
    <property type="project" value="InterPro"/>
</dbReference>
<keyword evidence="24" id="KW-1185">Reference proteome</keyword>
<evidence type="ECO:0000256" key="20">
    <source>
        <dbReference type="SAM" id="Coils"/>
    </source>
</evidence>
<keyword evidence="10" id="KW-0243">Dynein</keyword>
<evidence type="ECO:0000256" key="8">
    <source>
        <dbReference type="ARBA" id="ARBA00022840"/>
    </source>
</evidence>
<reference evidence="23 24" key="1">
    <citation type="submission" date="2019-01" db="EMBL/GenBank/DDBJ databases">
        <title>Draft Genome and Complete Hox-Cluster Characterization of the Sterlet Sturgeon (Acipenser ruthenus).</title>
        <authorList>
            <person name="Wei Q."/>
        </authorList>
    </citation>
    <scope>NUCLEOTIDE SEQUENCE [LARGE SCALE GENOMIC DNA]</scope>
    <source>
        <strain evidence="23">WHYD16114868_AA</strain>
        <tissue evidence="23">Blood</tissue>
    </source>
</reference>
<keyword evidence="15" id="KW-0966">Cell projection</keyword>
<evidence type="ECO:0000259" key="22">
    <source>
        <dbReference type="PROSITE" id="PS50222"/>
    </source>
</evidence>
<feature type="region of interest" description="Disordered" evidence="21">
    <location>
        <begin position="298"/>
        <end position="455"/>
    </location>
</feature>
<evidence type="ECO:0000256" key="13">
    <source>
        <dbReference type="ARBA" id="ARBA00023175"/>
    </source>
</evidence>
<dbReference type="Pfam" id="PF12777">
    <property type="entry name" value="MT"/>
    <property type="match status" value="1"/>
</dbReference>
<dbReference type="Gene3D" id="1.10.8.710">
    <property type="match status" value="1"/>
</dbReference>
<dbReference type="SUPFAM" id="SSF52540">
    <property type="entry name" value="P-loop containing nucleoside triphosphate hydrolases"/>
    <property type="match status" value="4"/>
</dbReference>
<evidence type="ECO:0000256" key="5">
    <source>
        <dbReference type="ARBA" id="ARBA00022490"/>
    </source>
</evidence>
<dbReference type="InterPro" id="IPR043157">
    <property type="entry name" value="Dynein_AAA1S"/>
</dbReference>
<protein>
    <recommendedName>
        <fullName evidence="17">Dynein axonemal heavy chain 1</fullName>
    </recommendedName>
    <alternativeName>
        <fullName evidence="19">Axonemal beta dynein heavy chain 1</fullName>
    </alternativeName>
    <alternativeName>
        <fullName evidence="18">Ciliary dynein heavy chain 1</fullName>
    </alternativeName>
</protein>
<dbReference type="GO" id="GO:0005524">
    <property type="term" value="F:ATP binding"/>
    <property type="evidence" value="ECO:0007669"/>
    <property type="project" value="UniProtKB-KW"/>
</dbReference>